<keyword evidence="2" id="KW-0677">Repeat</keyword>
<evidence type="ECO:0000256" key="4">
    <source>
        <dbReference type="SAM" id="MobiDB-lite"/>
    </source>
</evidence>
<dbReference type="PhylomeDB" id="A0A0D2U010"/>
<dbReference type="PIRSF" id="PIRSF015965">
    <property type="entry name" value="26S_Psome_Rpn1"/>
    <property type="match status" value="1"/>
</dbReference>
<dbReference type="STRING" id="595528.A0A0D2U010"/>
<dbReference type="InParanoid" id="A0A0D2U010"/>
<evidence type="ECO:0000259" key="6">
    <source>
        <dbReference type="Pfam" id="PF18051"/>
    </source>
</evidence>
<gene>
    <name evidence="7" type="ORF">CAOG_000159</name>
</gene>
<dbReference type="OrthoDB" id="10252509at2759"/>
<dbReference type="InterPro" id="IPR016024">
    <property type="entry name" value="ARM-type_fold"/>
</dbReference>
<dbReference type="GO" id="GO:0005634">
    <property type="term" value="C:nucleus"/>
    <property type="evidence" value="ECO:0007669"/>
    <property type="project" value="TreeGrafter"/>
</dbReference>
<dbReference type="FunFam" id="1.25.10.10:FF:000026">
    <property type="entry name" value="26S proteasome non-ATPase regulatory subunit 2"/>
    <property type="match status" value="1"/>
</dbReference>
<dbReference type="PANTHER" id="PTHR10943">
    <property type="entry name" value="26S PROTEASOME NON-ATPASE REGULATORY SUBUNIT"/>
    <property type="match status" value="1"/>
</dbReference>
<feature type="compositionally biased region" description="Basic and acidic residues" evidence="4">
    <location>
        <begin position="1"/>
        <end position="10"/>
    </location>
</feature>
<dbReference type="Pfam" id="PF17781">
    <property type="entry name" value="RPN1_RPN2_N"/>
    <property type="match status" value="1"/>
</dbReference>
<evidence type="ECO:0000313" key="7">
    <source>
        <dbReference type="EMBL" id="KJE88511.1"/>
    </source>
</evidence>
<dbReference type="Pfam" id="PF01851">
    <property type="entry name" value="PC_rep"/>
    <property type="match status" value="2"/>
</dbReference>
<reference evidence="8" key="1">
    <citation type="submission" date="2011-02" db="EMBL/GenBank/DDBJ databases">
        <title>The Genome Sequence of Capsaspora owczarzaki ATCC 30864.</title>
        <authorList>
            <person name="Russ C."/>
            <person name="Cuomo C."/>
            <person name="Burger G."/>
            <person name="Gray M.W."/>
            <person name="Holland P.W.H."/>
            <person name="King N."/>
            <person name="Lang F.B.F."/>
            <person name="Roger A.J."/>
            <person name="Ruiz-Trillo I."/>
            <person name="Young S.K."/>
            <person name="Zeng Q."/>
            <person name="Gargeya S."/>
            <person name="Alvarado L."/>
            <person name="Berlin A."/>
            <person name="Chapman S.B."/>
            <person name="Chen Z."/>
            <person name="Freedman E."/>
            <person name="Gellesch M."/>
            <person name="Goldberg J."/>
            <person name="Griggs A."/>
            <person name="Gujja S."/>
            <person name="Heilman E."/>
            <person name="Heiman D."/>
            <person name="Howarth C."/>
            <person name="Mehta T."/>
            <person name="Neiman D."/>
            <person name="Pearson M."/>
            <person name="Roberts A."/>
            <person name="Saif S."/>
            <person name="Shea T."/>
            <person name="Shenoy N."/>
            <person name="Sisk P."/>
            <person name="Stolte C."/>
            <person name="Sykes S."/>
            <person name="White J."/>
            <person name="Yandava C."/>
            <person name="Haas B."/>
            <person name="Nusbaum C."/>
            <person name="Birren B."/>
        </authorList>
    </citation>
    <scope>NUCLEOTIDE SEQUENCE</scope>
    <source>
        <strain evidence="8">ATCC 30864</strain>
    </source>
</reference>
<dbReference type="Pfam" id="PF18051">
    <property type="entry name" value="RPN1_C"/>
    <property type="match status" value="1"/>
</dbReference>
<dbReference type="GO" id="GO:0034515">
    <property type="term" value="C:proteasome storage granule"/>
    <property type="evidence" value="ECO:0007669"/>
    <property type="project" value="TreeGrafter"/>
</dbReference>
<dbReference type="eggNOG" id="KOG2005">
    <property type="taxonomic scope" value="Eukaryota"/>
</dbReference>
<dbReference type="GO" id="GO:0008540">
    <property type="term" value="C:proteasome regulatory particle, base subcomplex"/>
    <property type="evidence" value="ECO:0007669"/>
    <property type="project" value="TreeGrafter"/>
</dbReference>
<dbReference type="SUPFAM" id="SSF48371">
    <property type="entry name" value="ARM repeat"/>
    <property type="match status" value="1"/>
</dbReference>
<evidence type="ECO:0000256" key="1">
    <source>
        <dbReference type="ARBA" id="ARBA00005460"/>
    </source>
</evidence>
<dbReference type="AlphaFoldDB" id="A0A0D2U010"/>
<sequence length="890" mass="96343">MVAPVDKKEVAVNPVSSDDPAASKKAPAKPAPVELSEEDKQLKEELEMLVQRLKDPDTALHGPALEALRTQIRSATSSMTSVPKPLKFLRDHYAELKSIHTATAESANKRVLADIISVLAMTSSEEGSRDSLHFKLIGSGEELGSWGHEYVRHLAGEIGVEYEARNDADESTDDLVALAKEIVPFNMKHNAEAEACDLLMEIERLDLLSQYVDEQAYQRVCLYLVSCVTYVPEPEDAALLRTALEIFRKFERYPAALRLAAQLNDLALIKEVYESCPDSAVKKQLALILGRHHIFIEGGSIELNDLISNTNLSSHFLSLARELDIMDPKTPEDIYKSHLEPSRGAGFGAGVDSARQNLASTFVNAFVNAGFGVDKLLTDDGHKWIYKNKEHGMMSAAASLGMLYAWDVDGGLAQIDKYLYTEDEYIKAGALLACGIVNTGVRNEADPALALLSDYLTDKKNIVRTGAIMGFGLAYAGSARAEFVDLLTPALNDTQSSMEVVGVAALALGLIFVGTCDGEVTSAILQTMMERTDAQLQDTYARFLAVGLGLTCLGKQEAADATLAALQAVPPPFGRLAQVLVEACAYTGTGNVLKVQSMLHICSEHFDKEKKQDDTHQSIAVLAIALIAMGEDIGSEMALQTMNHLLQYGEPVIRRSVPVALALLCVSNPKLTVLDTLSKLSHDNDLEVAASSIFGMGLVGAGTNNSRIAAMLRGLASFYQKEPNQLFMVRIAQGLLHFGKGTMSLSPYHSDRSALSPVAAGGLIAVLVSCLDATNVLLGKSHYFLYYLVTAMHPRMLMTFDENMKPLPVTVRVGQAVDVVGQAGKPKTITGFQTHTTPVLLAYGERAEVATEEYIPLSSLMEGLVILRKNPDYVAAAPEEDKSSKYSSSG</sequence>
<dbReference type="Gene3D" id="1.25.10.10">
    <property type="entry name" value="Leucine-rich Repeat Variant"/>
    <property type="match status" value="1"/>
</dbReference>
<dbReference type="EMBL" id="KE346360">
    <property type="protein sequence ID" value="KJE88511.1"/>
    <property type="molecule type" value="Genomic_DNA"/>
</dbReference>
<dbReference type="OMA" id="GTCNGDI"/>
<dbReference type="Proteomes" id="UP000008743">
    <property type="component" value="Unassembled WGS sequence"/>
</dbReference>
<accession>A0A0D2U010</accession>
<evidence type="ECO:0000313" key="8">
    <source>
        <dbReference type="Proteomes" id="UP000008743"/>
    </source>
</evidence>
<evidence type="ECO:0000256" key="2">
    <source>
        <dbReference type="ARBA" id="ARBA00022737"/>
    </source>
</evidence>
<evidence type="ECO:0000259" key="5">
    <source>
        <dbReference type="Pfam" id="PF17781"/>
    </source>
</evidence>
<comment type="similarity">
    <text evidence="1">Belongs to the proteasome subunit S2 family.</text>
</comment>
<organism evidence="7 8">
    <name type="scientific">Capsaspora owczarzaki (strain ATCC 30864)</name>
    <dbReference type="NCBI Taxonomy" id="595528"/>
    <lineage>
        <taxon>Eukaryota</taxon>
        <taxon>Filasterea</taxon>
        <taxon>Capsaspora</taxon>
    </lineage>
</organism>
<dbReference type="PANTHER" id="PTHR10943:SF1">
    <property type="entry name" value="26S PROTEASOME NON-ATPASE REGULATORY SUBUNIT 2"/>
    <property type="match status" value="1"/>
</dbReference>
<dbReference type="GO" id="GO:0042176">
    <property type="term" value="P:regulation of protein catabolic process"/>
    <property type="evidence" value="ECO:0007669"/>
    <property type="project" value="InterPro"/>
</dbReference>
<name>A0A0D2U010_CAPO3</name>
<dbReference type="RefSeq" id="XP_004365030.1">
    <property type="nucleotide sequence ID" value="XM_004364973.2"/>
</dbReference>
<dbReference type="GO" id="GO:0030234">
    <property type="term" value="F:enzyme regulator activity"/>
    <property type="evidence" value="ECO:0007669"/>
    <property type="project" value="InterPro"/>
</dbReference>
<proteinExistence type="inferred from homology"/>
<dbReference type="FunCoup" id="A0A0D2U010">
    <property type="interactions" value="797"/>
</dbReference>
<feature type="compositionally biased region" description="Low complexity" evidence="4">
    <location>
        <begin position="16"/>
        <end position="25"/>
    </location>
</feature>
<protein>
    <submittedName>
        <fullName evidence="7">Proteasome 26S subunit</fullName>
    </submittedName>
</protein>
<dbReference type="InterPro" id="IPR002015">
    <property type="entry name" value="Proteasome/cyclosome_rpt"/>
</dbReference>
<keyword evidence="3 7" id="KW-0647">Proteasome</keyword>
<keyword evidence="8" id="KW-1185">Reference proteome</keyword>
<dbReference type="GO" id="GO:0043161">
    <property type="term" value="P:proteasome-mediated ubiquitin-dependent protein catabolic process"/>
    <property type="evidence" value="ECO:0007669"/>
    <property type="project" value="TreeGrafter"/>
</dbReference>
<feature type="region of interest" description="Disordered" evidence="4">
    <location>
        <begin position="1"/>
        <end position="40"/>
    </location>
</feature>
<feature type="domain" description="26S proteasome non-ATPase regulatory subunit RPN1 C-terminal" evidence="6">
    <location>
        <begin position="820"/>
        <end position="873"/>
    </location>
</feature>
<dbReference type="InterPro" id="IPR040892">
    <property type="entry name" value="RPN1_N"/>
</dbReference>
<dbReference type="InterPro" id="IPR041433">
    <property type="entry name" value="RPN1_C"/>
</dbReference>
<dbReference type="InterPro" id="IPR011989">
    <property type="entry name" value="ARM-like"/>
</dbReference>
<dbReference type="InterPro" id="IPR016643">
    <property type="entry name" value="26S_Psome_Rpn1"/>
</dbReference>
<evidence type="ECO:0000256" key="3">
    <source>
        <dbReference type="ARBA" id="ARBA00022942"/>
    </source>
</evidence>
<feature type="domain" description="RPN1 N-terminal" evidence="5">
    <location>
        <begin position="46"/>
        <end position="340"/>
    </location>
</feature>